<evidence type="ECO:0000256" key="1">
    <source>
        <dbReference type="SAM" id="MobiDB-lite"/>
    </source>
</evidence>
<gene>
    <name evidence="2" type="ordered locus">RPC_4116</name>
</gene>
<reference evidence="2" key="1">
    <citation type="submission" date="2006-03" db="EMBL/GenBank/DDBJ databases">
        <title>Complete sequence of Rhodopseudomonas palustris BisB18.</title>
        <authorList>
            <consortium name="US DOE Joint Genome Institute"/>
            <person name="Copeland A."/>
            <person name="Lucas S."/>
            <person name="Lapidus A."/>
            <person name="Barry K."/>
            <person name="Detter J.C."/>
            <person name="Glavina del Rio T."/>
            <person name="Hammon N."/>
            <person name="Israni S."/>
            <person name="Dalin E."/>
            <person name="Tice H."/>
            <person name="Pitluck S."/>
            <person name="Chain P."/>
            <person name="Malfatti S."/>
            <person name="Shin M."/>
            <person name="Vergez L."/>
            <person name="Schmutz J."/>
            <person name="Larimer F."/>
            <person name="Land M."/>
            <person name="Hauser L."/>
            <person name="Pelletier D.A."/>
            <person name="Kyrpides N."/>
            <person name="Anderson I."/>
            <person name="Oda Y."/>
            <person name="Harwood C.S."/>
            <person name="Richardson P."/>
        </authorList>
    </citation>
    <scope>NUCLEOTIDE SEQUENCE [LARGE SCALE GENOMIC DNA]</scope>
    <source>
        <strain evidence="2">BisB18</strain>
    </source>
</reference>
<name>Q20YZ4_RHOPB</name>
<dbReference type="KEGG" id="rpc:RPC_4116"/>
<feature type="compositionally biased region" description="Basic and acidic residues" evidence="1">
    <location>
        <begin position="14"/>
        <end position="24"/>
    </location>
</feature>
<dbReference type="HOGENOM" id="CLU_2411256_0_0_5"/>
<protein>
    <submittedName>
        <fullName evidence="2">Uncharacterized protein</fullName>
    </submittedName>
</protein>
<dbReference type="EMBL" id="CP000301">
    <property type="protein sequence ID" value="ABD89642.1"/>
    <property type="molecule type" value="Genomic_DNA"/>
</dbReference>
<organism evidence="2">
    <name type="scientific">Rhodopseudomonas palustris (strain BisB18)</name>
    <dbReference type="NCBI Taxonomy" id="316056"/>
    <lineage>
        <taxon>Bacteria</taxon>
        <taxon>Pseudomonadati</taxon>
        <taxon>Pseudomonadota</taxon>
        <taxon>Alphaproteobacteria</taxon>
        <taxon>Hyphomicrobiales</taxon>
        <taxon>Nitrobacteraceae</taxon>
        <taxon>Rhodopseudomonas</taxon>
    </lineage>
</organism>
<evidence type="ECO:0000313" key="2">
    <source>
        <dbReference type="EMBL" id="ABD89642.1"/>
    </source>
</evidence>
<proteinExistence type="predicted"/>
<feature type="region of interest" description="Disordered" evidence="1">
    <location>
        <begin position="1"/>
        <end position="92"/>
    </location>
</feature>
<sequence length="92" mass="9992">MGRGLGGAASPRGRSFEARRPAQERRRRAPQDDVTFPNSTTRRHPEEPGEARRAKPGVSKDGPRAWRCRQPSQPILRGTPAGAKAPPARTSG</sequence>
<accession>Q20YZ4</accession>
<feature type="compositionally biased region" description="Basic and acidic residues" evidence="1">
    <location>
        <begin position="43"/>
        <end position="53"/>
    </location>
</feature>
<dbReference type="AlphaFoldDB" id="Q20YZ4"/>